<organism evidence="8 9">
    <name type="scientific">Phytophthora boehmeriae</name>
    <dbReference type="NCBI Taxonomy" id="109152"/>
    <lineage>
        <taxon>Eukaryota</taxon>
        <taxon>Sar</taxon>
        <taxon>Stramenopiles</taxon>
        <taxon>Oomycota</taxon>
        <taxon>Peronosporomycetes</taxon>
        <taxon>Peronosporales</taxon>
        <taxon>Peronosporaceae</taxon>
        <taxon>Phytophthora</taxon>
    </lineage>
</organism>
<keyword evidence="9" id="KW-1185">Reference proteome</keyword>
<dbReference type="PANTHER" id="PTHR47966:SF51">
    <property type="entry name" value="BETA-SITE APP-CLEAVING ENZYME, ISOFORM A-RELATED"/>
    <property type="match status" value="1"/>
</dbReference>
<dbReference type="GO" id="GO:0004190">
    <property type="term" value="F:aspartic-type endopeptidase activity"/>
    <property type="evidence" value="ECO:0007669"/>
    <property type="project" value="UniProtKB-KW"/>
</dbReference>
<dbReference type="GO" id="GO:0006508">
    <property type="term" value="P:proteolysis"/>
    <property type="evidence" value="ECO:0007669"/>
    <property type="project" value="UniProtKB-KW"/>
</dbReference>
<dbReference type="PROSITE" id="PS51767">
    <property type="entry name" value="PEPTIDASE_A1"/>
    <property type="match status" value="1"/>
</dbReference>
<dbReference type="PANTHER" id="PTHR47966">
    <property type="entry name" value="BETA-SITE APP-CLEAVING ENZYME, ISOFORM A-RELATED"/>
    <property type="match status" value="1"/>
</dbReference>
<feature type="chain" id="PRO_5035749866" description="Peptidase A1 domain-containing protein" evidence="6">
    <location>
        <begin position="22"/>
        <end position="576"/>
    </location>
</feature>
<evidence type="ECO:0000256" key="1">
    <source>
        <dbReference type="ARBA" id="ARBA00022670"/>
    </source>
</evidence>
<dbReference type="EMBL" id="JAGDFL010000261">
    <property type="protein sequence ID" value="KAG7394619.1"/>
    <property type="molecule type" value="Genomic_DNA"/>
</dbReference>
<feature type="active site" evidence="3">
    <location>
        <position position="57"/>
    </location>
</feature>
<feature type="transmembrane region" description="Helical" evidence="5">
    <location>
        <begin position="476"/>
        <end position="496"/>
    </location>
</feature>
<dbReference type="InterPro" id="IPR001461">
    <property type="entry name" value="Aspartic_peptidase_A1"/>
</dbReference>
<evidence type="ECO:0000256" key="3">
    <source>
        <dbReference type="PIRSR" id="PIRSR601461-1"/>
    </source>
</evidence>
<feature type="compositionally biased region" description="Basic residues" evidence="4">
    <location>
        <begin position="567"/>
        <end position="576"/>
    </location>
</feature>
<gene>
    <name evidence="8" type="ORF">PHYBOEH_004951</name>
</gene>
<evidence type="ECO:0000313" key="8">
    <source>
        <dbReference type="EMBL" id="KAG7394619.1"/>
    </source>
</evidence>
<evidence type="ECO:0000256" key="4">
    <source>
        <dbReference type="SAM" id="MobiDB-lite"/>
    </source>
</evidence>
<feature type="region of interest" description="Disordered" evidence="4">
    <location>
        <begin position="545"/>
        <end position="576"/>
    </location>
</feature>
<dbReference type="PROSITE" id="PS00141">
    <property type="entry name" value="ASP_PROTEASE"/>
    <property type="match status" value="2"/>
</dbReference>
<keyword evidence="1" id="KW-0645">Protease</keyword>
<evidence type="ECO:0000256" key="2">
    <source>
        <dbReference type="ARBA" id="ARBA00022750"/>
    </source>
</evidence>
<dbReference type="OrthoDB" id="771136at2759"/>
<dbReference type="PROSITE" id="PS51257">
    <property type="entry name" value="PROKAR_LIPOPROTEIN"/>
    <property type="match status" value="1"/>
</dbReference>
<dbReference type="AlphaFoldDB" id="A0A8T1WS94"/>
<name>A0A8T1WS94_9STRA</name>
<sequence length="576" mass="62467">MLALRCAAAAAMVLAAGSCCASSSALLRIPLENYDQMQFFGSIGVGSPPQRFQVIFDTGSSDIWLPETQCVDCAGSRRYNAAVSRSHESLGEPFRLEYGSGNASGSIIRERISLFGGDAGDSDGETLALARVHMGSASATTKRLQKFQADGIVGLGLEALALVTKPSLLKTDPRLRRFSFYINPLPGALPPAQLIFGGVDESLPVAHLPQANRTNVVWQHFPVLRYPSSRRAYGFWAIKLHQLAVGGPELRMDAAGSKRPGEGVVVAVSAAVAIVDSGTSLILLPRRVFDKTMAEIRQHLHTQHNRELRANPHSVSGFSCADCTPDMFPALRFSFVVEEASVGEVAKTQTLVLQGTDYARCDDFICAPQLDAHALFSQKKHRNKQPVPSSAVTTNALEPQAQEEVVVLGVTFLRSYYAQFDSEHKTVGFACVEPSPSRGGSVCSGGWVPPLQFHSTSFAESEASAWPYGWAFWSRVYLSLGLLLLIAAFALLWLILAVPSCDIEKVLDWLCGPSNKSGRQQPQQQQQRVELKASVLERGLTMDCDEDEALEEPEPGPLSPRVAGGTARRKSMCYDV</sequence>
<feature type="signal peptide" evidence="6">
    <location>
        <begin position="1"/>
        <end position="21"/>
    </location>
</feature>
<evidence type="ECO:0000259" key="7">
    <source>
        <dbReference type="PROSITE" id="PS51767"/>
    </source>
</evidence>
<dbReference type="Proteomes" id="UP000693981">
    <property type="component" value="Unassembled WGS sequence"/>
</dbReference>
<keyword evidence="5" id="KW-0812">Transmembrane</keyword>
<comment type="caution">
    <text evidence="8">The sequence shown here is derived from an EMBL/GenBank/DDBJ whole genome shotgun (WGS) entry which is preliminary data.</text>
</comment>
<keyword evidence="5" id="KW-1133">Transmembrane helix</keyword>
<dbReference type="CDD" id="cd05471">
    <property type="entry name" value="pepsin_like"/>
    <property type="match status" value="1"/>
</dbReference>
<dbReference type="Pfam" id="PF00026">
    <property type="entry name" value="Asp"/>
    <property type="match status" value="1"/>
</dbReference>
<feature type="compositionally biased region" description="Acidic residues" evidence="4">
    <location>
        <begin position="545"/>
        <end position="554"/>
    </location>
</feature>
<dbReference type="InterPro" id="IPR034164">
    <property type="entry name" value="Pepsin-like_dom"/>
</dbReference>
<proteinExistence type="predicted"/>
<reference evidence="8" key="1">
    <citation type="submission" date="2021-02" db="EMBL/GenBank/DDBJ databases">
        <authorList>
            <person name="Palmer J.M."/>
        </authorList>
    </citation>
    <scope>NUCLEOTIDE SEQUENCE</scope>
    <source>
        <strain evidence="8">SCRP23</strain>
    </source>
</reference>
<evidence type="ECO:0000256" key="5">
    <source>
        <dbReference type="SAM" id="Phobius"/>
    </source>
</evidence>
<keyword evidence="6" id="KW-0732">Signal</keyword>
<keyword evidence="5" id="KW-0472">Membrane</keyword>
<evidence type="ECO:0000256" key="6">
    <source>
        <dbReference type="SAM" id="SignalP"/>
    </source>
</evidence>
<keyword evidence="2" id="KW-0064">Aspartyl protease</keyword>
<evidence type="ECO:0000313" key="9">
    <source>
        <dbReference type="Proteomes" id="UP000693981"/>
    </source>
</evidence>
<dbReference type="InterPro" id="IPR033121">
    <property type="entry name" value="PEPTIDASE_A1"/>
</dbReference>
<feature type="domain" description="Peptidase A1" evidence="7">
    <location>
        <begin position="39"/>
        <end position="430"/>
    </location>
</feature>
<keyword evidence="2" id="KW-0378">Hydrolase</keyword>
<dbReference type="InterPro" id="IPR001969">
    <property type="entry name" value="Aspartic_peptidase_AS"/>
</dbReference>
<accession>A0A8T1WS94</accession>
<feature type="active site" evidence="3">
    <location>
        <position position="276"/>
    </location>
</feature>
<protein>
    <recommendedName>
        <fullName evidence="7">Peptidase A1 domain-containing protein</fullName>
    </recommendedName>
</protein>